<dbReference type="InterPro" id="IPR051213">
    <property type="entry name" value="START_lipid_transfer"/>
</dbReference>
<sequence length="232" mass="26117">MGGVCCCCHAVRVIPQPPASEITEWDEYQRLARETLDKGNAAGWKIKADWPKKYRPDGFKMRVALRPHESGNPNMLLRADGKFKGASPQLFLDYLLNPDNLPGLKEWVDVETLPDGYIKYCKVKAPGMRARDHCWRYTVDKRGDGSIFVCIRTAEHPKCPPKEGVYRAYYFNSSLFKMSEEEPGVMEMTEFIFQDLGGQIPPPLMNAALPAGTLQANAVEMKGFRDKGLLTA</sequence>
<dbReference type="Gene3D" id="3.30.530.20">
    <property type="match status" value="1"/>
</dbReference>
<accession>A0A7S0Z2J6</accession>
<evidence type="ECO:0008006" key="2">
    <source>
        <dbReference type="Google" id="ProtNLM"/>
    </source>
</evidence>
<evidence type="ECO:0000313" key="1">
    <source>
        <dbReference type="EMBL" id="CAD8805196.1"/>
    </source>
</evidence>
<organism evidence="1">
    <name type="scientific">Hemiselmis tepida</name>
    <dbReference type="NCBI Taxonomy" id="464990"/>
    <lineage>
        <taxon>Eukaryota</taxon>
        <taxon>Cryptophyceae</taxon>
        <taxon>Cryptomonadales</taxon>
        <taxon>Hemiselmidaceae</taxon>
        <taxon>Hemiselmis</taxon>
    </lineage>
</organism>
<dbReference type="AlphaFoldDB" id="A0A7S0Z2J6"/>
<dbReference type="SUPFAM" id="SSF55961">
    <property type="entry name" value="Bet v1-like"/>
    <property type="match status" value="1"/>
</dbReference>
<name>A0A7S0Z2J6_9CRYP</name>
<protein>
    <recommendedName>
        <fullName evidence="2">START domain-containing protein</fullName>
    </recommendedName>
</protein>
<dbReference type="InterPro" id="IPR023393">
    <property type="entry name" value="START-like_dom_sf"/>
</dbReference>
<gene>
    <name evidence="1" type="ORF">HTEP1355_LOCUS18875</name>
</gene>
<dbReference type="PANTHER" id="PTHR19308:SF14">
    <property type="entry name" value="START DOMAIN-CONTAINING PROTEIN"/>
    <property type="match status" value="1"/>
</dbReference>
<dbReference type="EMBL" id="HBFN01032591">
    <property type="protein sequence ID" value="CAD8805196.1"/>
    <property type="molecule type" value="Transcribed_RNA"/>
</dbReference>
<dbReference type="PANTHER" id="PTHR19308">
    <property type="entry name" value="PHOSPHATIDYLCHOLINE TRANSFER PROTEIN"/>
    <property type="match status" value="1"/>
</dbReference>
<proteinExistence type="predicted"/>
<reference evidence="1" key="1">
    <citation type="submission" date="2021-01" db="EMBL/GenBank/DDBJ databases">
        <authorList>
            <person name="Corre E."/>
            <person name="Pelletier E."/>
            <person name="Niang G."/>
            <person name="Scheremetjew M."/>
            <person name="Finn R."/>
            <person name="Kale V."/>
            <person name="Holt S."/>
            <person name="Cochrane G."/>
            <person name="Meng A."/>
            <person name="Brown T."/>
            <person name="Cohen L."/>
        </authorList>
    </citation>
    <scope>NUCLEOTIDE SEQUENCE</scope>
    <source>
        <strain evidence="1">CCMP443</strain>
    </source>
</reference>